<proteinExistence type="predicted"/>
<evidence type="ECO:0000256" key="1">
    <source>
        <dbReference type="SAM" id="MobiDB-lite"/>
    </source>
</evidence>
<comment type="caution">
    <text evidence="2">The sequence shown here is derived from an EMBL/GenBank/DDBJ whole genome shotgun (WGS) entry which is preliminary data.</text>
</comment>
<protein>
    <submittedName>
        <fullName evidence="2">Hint domain-containing protein</fullName>
    </submittedName>
</protein>
<dbReference type="RefSeq" id="WP_258846056.1">
    <property type="nucleotide sequence ID" value="NZ_JANUGX010000015.1"/>
</dbReference>
<dbReference type="EMBL" id="JANUGX010000015">
    <property type="protein sequence ID" value="MCS0590276.1"/>
    <property type="molecule type" value="Genomic_DNA"/>
</dbReference>
<gene>
    <name evidence="2" type="ORF">NX782_13855</name>
</gene>
<keyword evidence="3" id="KW-1185">Reference proteome</keyword>
<reference evidence="2 3" key="1">
    <citation type="submission" date="2022-08" db="EMBL/GenBank/DDBJ databases">
        <title>Reclassification of Massilia species as members of the genera Telluria, Duganella, Pseudoduganella, Mokoshia gen. nov. and Zemynaea gen. nov. using orthogonal and non-orthogonal genome-based approaches.</title>
        <authorList>
            <person name="Bowman J.P."/>
        </authorList>
    </citation>
    <scope>NUCLEOTIDE SEQUENCE [LARGE SCALE GENOMIC DNA]</scope>
    <source>
        <strain evidence="2 3">LMG 28164</strain>
    </source>
</reference>
<evidence type="ECO:0000313" key="2">
    <source>
        <dbReference type="EMBL" id="MCS0590276.1"/>
    </source>
</evidence>
<dbReference type="SUPFAM" id="SSF51294">
    <property type="entry name" value="Hedgehog/intein (Hint) domain"/>
    <property type="match status" value="1"/>
</dbReference>
<dbReference type="Gene3D" id="2.170.16.10">
    <property type="entry name" value="Hedgehog/Intein (Hint) domain"/>
    <property type="match status" value="1"/>
</dbReference>
<dbReference type="Proteomes" id="UP001205560">
    <property type="component" value="Unassembled WGS sequence"/>
</dbReference>
<name>A0ABT2A7V7_9BURK</name>
<dbReference type="InterPro" id="IPR036844">
    <property type="entry name" value="Hint_dom_sf"/>
</dbReference>
<sequence>MKTSVDRPAPTLPGQAGITGWNGKQGHRNLPGFRPRTIDGTYPCFASTAPVAVPDGTRPMGDIAIGDQVLVASRRATGWEWSAREVQFSAGSPPNGSGLGNLMLYIEYEANRPGERHRSLVASPNQLFLMAGSGLLKRADQLVPGTDSLVGPDGKALPIARVHSGSYLGAVHYIATEVPAYEEFSGCLDNHLIITNGVIAGDFALQCYQETEKMRPHTAPAADNPVLGSAAYRARYRLAHHSAFGAAVDGDAGPVMHPDFVADTESATVIPPGAAALFTAPQEARLLAPEVPRRPLSDATNRWMASYYSRLYATFCPGIRFYIDWTSHRPNVFAFTEYGQKTVVVGGGLLRLAALYDSAMAVVLAFGAACLAEQGSGRAPSYAAETGRALYDGIAIVAGTALQGGNAWRDTMLIGTRQLGEVIRMLIAGPDSDGDSASLGCLLEVMEAAVGGADLPCCAGGPTPGGLQVVSASYDSAGKRLTVSFSEPVQQHSAVNPKHYRIGDGVAVSAVQHHPRRPAAVMLCVDLAPGAYIVEVAGVRAVDGSTLDPAASTAPLDVRQ</sequence>
<organism evidence="2 3">
    <name type="scientific">Massilia norwichensis</name>
    <dbReference type="NCBI Taxonomy" id="1442366"/>
    <lineage>
        <taxon>Bacteria</taxon>
        <taxon>Pseudomonadati</taxon>
        <taxon>Pseudomonadota</taxon>
        <taxon>Betaproteobacteria</taxon>
        <taxon>Burkholderiales</taxon>
        <taxon>Oxalobacteraceae</taxon>
        <taxon>Telluria group</taxon>
        <taxon>Massilia</taxon>
    </lineage>
</organism>
<feature type="region of interest" description="Disordered" evidence="1">
    <location>
        <begin position="1"/>
        <end position="31"/>
    </location>
</feature>
<evidence type="ECO:0000313" key="3">
    <source>
        <dbReference type="Proteomes" id="UP001205560"/>
    </source>
</evidence>
<accession>A0ABT2A7V7</accession>